<dbReference type="OrthoDB" id="10253204at2759"/>
<dbReference type="InterPro" id="IPR044281">
    <property type="entry name" value="IMP4/RPF1"/>
</dbReference>
<dbReference type="Proteomes" id="UP000230750">
    <property type="component" value="Unassembled WGS sequence"/>
</dbReference>
<dbReference type="PANTHER" id="PTHR22734">
    <property type="entry name" value="U3 SMALL NUCLEOLAR RIBONUCLEOPROTEIN PROTEIN IMP4"/>
    <property type="match status" value="1"/>
</dbReference>
<dbReference type="GO" id="GO:0000460">
    <property type="term" value="P:maturation of 5.8S rRNA"/>
    <property type="evidence" value="ECO:0007669"/>
    <property type="project" value="TreeGrafter"/>
</dbReference>
<feature type="region of interest" description="Disordered" evidence="1">
    <location>
        <begin position="52"/>
        <end position="71"/>
    </location>
</feature>
<organism evidence="3 4">
    <name type="scientific">Stichopus japonicus</name>
    <name type="common">Sea cucumber</name>
    <dbReference type="NCBI Taxonomy" id="307972"/>
    <lineage>
        <taxon>Eukaryota</taxon>
        <taxon>Metazoa</taxon>
        <taxon>Echinodermata</taxon>
        <taxon>Eleutherozoa</taxon>
        <taxon>Echinozoa</taxon>
        <taxon>Holothuroidea</taxon>
        <taxon>Aspidochirotacea</taxon>
        <taxon>Aspidochirotida</taxon>
        <taxon>Stichopodidae</taxon>
        <taxon>Apostichopus</taxon>
    </lineage>
</organism>
<dbReference type="GO" id="GO:0030687">
    <property type="term" value="C:preribosome, large subunit precursor"/>
    <property type="evidence" value="ECO:0007669"/>
    <property type="project" value="TreeGrafter"/>
</dbReference>
<reference evidence="3 4" key="1">
    <citation type="journal article" date="2017" name="PLoS Biol.">
        <title>The sea cucumber genome provides insights into morphological evolution and visceral regeneration.</title>
        <authorList>
            <person name="Zhang X."/>
            <person name="Sun L."/>
            <person name="Yuan J."/>
            <person name="Sun Y."/>
            <person name="Gao Y."/>
            <person name="Zhang L."/>
            <person name="Li S."/>
            <person name="Dai H."/>
            <person name="Hamel J.F."/>
            <person name="Liu C."/>
            <person name="Yu Y."/>
            <person name="Liu S."/>
            <person name="Lin W."/>
            <person name="Guo K."/>
            <person name="Jin S."/>
            <person name="Xu P."/>
            <person name="Storey K.B."/>
            <person name="Huan P."/>
            <person name="Zhang T."/>
            <person name="Zhou Y."/>
            <person name="Zhang J."/>
            <person name="Lin C."/>
            <person name="Li X."/>
            <person name="Xing L."/>
            <person name="Huo D."/>
            <person name="Sun M."/>
            <person name="Wang L."/>
            <person name="Mercier A."/>
            <person name="Li F."/>
            <person name="Yang H."/>
            <person name="Xiang J."/>
        </authorList>
    </citation>
    <scope>NUCLEOTIDE SEQUENCE [LARGE SCALE GENOMIC DNA]</scope>
    <source>
        <strain evidence="3">Shaxun</strain>
        <tissue evidence="3">Muscle</tissue>
    </source>
</reference>
<dbReference type="STRING" id="307972.A0A2G8JP89"/>
<dbReference type="PANTHER" id="PTHR22734:SF3">
    <property type="entry name" value="RIBOSOME PRODUCTION FACTOR 1"/>
    <property type="match status" value="1"/>
</dbReference>
<accession>A0A2G8JP89</accession>
<dbReference type="AlphaFoldDB" id="A0A2G8JP89"/>
<feature type="domain" description="Brix" evidence="2">
    <location>
        <begin position="113"/>
        <end position="288"/>
    </location>
</feature>
<evidence type="ECO:0000256" key="1">
    <source>
        <dbReference type="SAM" id="MobiDB-lite"/>
    </source>
</evidence>
<dbReference type="Pfam" id="PF04427">
    <property type="entry name" value="Brix"/>
    <property type="match status" value="1"/>
</dbReference>
<evidence type="ECO:0000313" key="3">
    <source>
        <dbReference type="EMBL" id="PIK37586.1"/>
    </source>
</evidence>
<evidence type="ECO:0000259" key="2">
    <source>
        <dbReference type="PROSITE" id="PS50833"/>
    </source>
</evidence>
<gene>
    <name evidence="3" type="ORF">BSL78_25583</name>
</gene>
<sequence>MEEKFIEAPPQEEPTEPPIFPQNTFSHIRNKTRRRELYRQFKLDVAKSKKLEKLRKKKEKEELGDKAPPKQVPKTIESMRVFEETMVNPGDREVQHDEDHDEMAPYFKREVAPKVLITHSNRTVWRIRKFLRELRSTIPSSKVFRRKNIRLKRVIQQAISKDYTHVIVLHHDKTVPTTKWSDSSLQISNVRIRKEIKRCGLHTYHKPEVVLNNFGTRLGHRVGRLFATMFEQDPEFVGRQVVTFHNQRDYIFFRRHRYVFKKNMRVALQELGPRFTLKLRSLQKGTFDTKYGEYEFVHKFHPPAWPEPIAIYATFRYWQQGKTTKKKEYTEFVAAEIFGFSVTIRNGTGRSLSQEIKPRSGCRNLWDLIFYFVKRTIGLS</sequence>
<keyword evidence="4" id="KW-1185">Reference proteome</keyword>
<dbReference type="EMBL" id="MRZV01001478">
    <property type="protein sequence ID" value="PIK37586.1"/>
    <property type="molecule type" value="Genomic_DNA"/>
</dbReference>
<dbReference type="GO" id="GO:0005730">
    <property type="term" value="C:nucleolus"/>
    <property type="evidence" value="ECO:0007669"/>
    <property type="project" value="TreeGrafter"/>
</dbReference>
<proteinExistence type="predicted"/>
<dbReference type="SMART" id="SM00879">
    <property type="entry name" value="Brix"/>
    <property type="match status" value="1"/>
</dbReference>
<name>A0A2G8JP89_STIJA</name>
<feature type="compositionally biased region" description="Basic and acidic residues" evidence="1">
    <location>
        <begin position="59"/>
        <end position="68"/>
    </location>
</feature>
<dbReference type="PROSITE" id="PS50833">
    <property type="entry name" value="BRIX"/>
    <property type="match status" value="1"/>
</dbReference>
<protein>
    <submittedName>
        <fullName evidence="3">Putative ribosome production factor 1</fullName>
    </submittedName>
</protein>
<dbReference type="Gene3D" id="3.40.50.10480">
    <property type="entry name" value="Probable brix-domain ribosomal biogenesis protein"/>
    <property type="match status" value="1"/>
</dbReference>
<comment type="caution">
    <text evidence="3">The sequence shown here is derived from an EMBL/GenBank/DDBJ whole genome shotgun (WGS) entry which is preliminary data.</text>
</comment>
<dbReference type="SUPFAM" id="SSF52954">
    <property type="entry name" value="Class II aaRS ABD-related"/>
    <property type="match status" value="1"/>
</dbReference>
<dbReference type="GO" id="GO:0042134">
    <property type="term" value="F:rRNA primary transcript binding"/>
    <property type="evidence" value="ECO:0007669"/>
    <property type="project" value="InterPro"/>
</dbReference>
<feature type="region of interest" description="Disordered" evidence="1">
    <location>
        <begin position="1"/>
        <end position="24"/>
    </location>
</feature>
<dbReference type="GO" id="GO:0000470">
    <property type="term" value="P:maturation of LSU-rRNA"/>
    <property type="evidence" value="ECO:0007669"/>
    <property type="project" value="TreeGrafter"/>
</dbReference>
<evidence type="ECO:0000313" key="4">
    <source>
        <dbReference type="Proteomes" id="UP000230750"/>
    </source>
</evidence>
<dbReference type="InterPro" id="IPR007109">
    <property type="entry name" value="Brix"/>
</dbReference>